<evidence type="ECO:0000256" key="7">
    <source>
        <dbReference type="RuleBase" id="RU000461"/>
    </source>
</evidence>
<dbReference type="GO" id="GO:0005506">
    <property type="term" value="F:iron ion binding"/>
    <property type="evidence" value="ECO:0007669"/>
    <property type="project" value="InterPro"/>
</dbReference>
<keyword evidence="4 7" id="KW-0560">Oxidoreductase</keyword>
<dbReference type="GO" id="GO:0020037">
    <property type="term" value="F:heme binding"/>
    <property type="evidence" value="ECO:0007669"/>
    <property type="project" value="InterPro"/>
</dbReference>
<dbReference type="PROSITE" id="PS00086">
    <property type="entry name" value="CYTOCHROME_P450"/>
    <property type="match status" value="1"/>
</dbReference>
<evidence type="ECO:0000256" key="2">
    <source>
        <dbReference type="ARBA" id="ARBA00022617"/>
    </source>
</evidence>
<dbReference type="CDD" id="cd11031">
    <property type="entry name" value="Cyp158A-like"/>
    <property type="match status" value="1"/>
</dbReference>
<dbReference type="Pfam" id="PF00067">
    <property type="entry name" value="p450"/>
    <property type="match status" value="1"/>
</dbReference>
<keyword evidence="5 7" id="KW-0408">Iron</keyword>
<evidence type="ECO:0000256" key="6">
    <source>
        <dbReference type="ARBA" id="ARBA00023033"/>
    </source>
</evidence>
<proteinExistence type="inferred from homology"/>
<organism evidence="8 9">
    <name type="scientific">Actinoallomurus iriomotensis</name>
    <dbReference type="NCBI Taxonomy" id="478107"/>
    <lineage>
        <taxon>Bacteria</taxon>
        <taxon>Bacillati</taxon>
        <taxon>Actinomycetota</taxon>
        <taxon>Actinomycetes</taxon>
        <taxon>Streptosporangiales</taxon>
        <taxon>Thermomonosporaceae</taxon>
        <taxon>Actinoallomurus</taxon>
    </lineage>
</organism>
<dbReference type="Proteomes" id="UP001165135">
    <property type="component" value="Unassembled WGS sequence"/>
</dbReference>
<dbReference type="PRINTS" id="PR00359">
    <property type="entry name" value="BP450"/>
</dbReference>
<dbReference type="PANTHER" id="PTHR46696:SF1">
    <property type="entry name" value="CYTOCHROME P450 YJIB-RELATED"/>
    <property type="match status" value="1"/>
</dbReference>
<dbReference type="AlphaFoldDB" id="A0A9W6RK35"/>
<dbReference type="PRINTS" id="PR00385">
    <property type="entry name" value="P450"/>
</dbReference>
<dbReference type="InterPro" id="IPR017972">
    <property type="entry name" value="Cyt_P450_CS"/>
</dbReference>
<evidence type="ECO:0000256" key="1">
    <source>
        <dbReference type="ARBA" id="ARBA00010617"/>
    </source>
</evidence>
<keyword evidence="3 7" id="KW-0479">Metal-binding</keyword>
<name>A0A9W6RK35_9ACTN</name>
<dbReference type="EMBL" id="BSTJ01000004">
    <property type="protein sequence ID" value="GLY75492.1"/>
    <property type="molecule type" value="Genomic_DNA"/>
</dbReference>
<dbReference type="PANTHER" id="PTHR46696">
    <property type="entry name" value="P450, PUTATIVE (EUROFUNG)-RELATED"/>
    <property type="match status" value="1"/>
</dbReference>
<evidence type="ECO:0000313" key="9">
    <source>
        <dbReference type="Proteomes" id="UP001165135"/>
    </source>
</evidence>
<evidence type="ECO:0000256" key="5">
    <source>
        <dbReference type="ARBA" id="ARBA00023004"/>
    </source>
</evidence>
<comment type="caution">
    <text evidence="8">The sequence shown here is derived from an EMBL/GenBank/DDBJ whole genome shotgun (WGS) entry which is preliminary data.</text>
</comment>
<accession>A0A9W6RK35</accession>
<dbReference type="GO" id="GO:0004497">
    <property type="term" value="F:monooxygenase activity"/>
    <property type="evidence" value="ECO:0007669"/>
    <property type="project" value="UniProtKB-KW"/>
</dbReference>
<protein>
    <submittedName>
        <fullName evidence="8">Cytochrome P450</fullName>
    </submittedName>
</protein>
<keyword evidence="6 7" id="KW-0503">Monooxygenase</keyword>
<keyword evidence="2 7" id="KW-0349">Heme</keyword>
<sequence length="397" mass="44355">MTETPCPYPFRRAAALDPPEELRTLRDEPVVPATLPSGDVAWLVTRYEDIRTLLCHPHVSRNIMRPGAARMSKNNMMFQDSKMDPDPPAHTRLRRLVMKAFTATRVENLRPHVQKVADELVDGMIAAGPPADLNTALSFPMTIRIICELLGVPVEDRDRFRGWTDAFLSVSKFGREEIGRAMGELNGYMADLIKEKRERPRDDLISALIGVRDTEDGRLSEYELHWWSRLLLLVGYETTAAQLSASVAVLLTHPDQAKKLREDPGLVPQAVEELLRLKLLGSSLSMLRYVTEDIEIGGRTIPKGTSVIPVIESANVDASVIDRPDEFDVGRGEAHHLTFSVGPHFCVGAALARLQLQMAIETLLRRLPELRLTVSPAELRRNEGALMEGLLEVPVAW</sequence>
<dbReference type="FunFam" id="1.10.630.10:FF:000018">
    <property type="entry name" value="Cytochrome P450 monooxygenase"/>
    <property type="match status" value="1"/>
</dbReference>
<dbReference type="InterPro" id="IPR002397">
    <property type="entry name" value="Cyt_P450_B"/>
</dbReference>
<reference evidence="8" key="1">
    <citation type="submission" date="2023-03" db="EMBL/GenBank/DDBJ databases">
        <title>Actinoallomurus iriomotensis NBRC 103681.</title>
        <authorList>
            <person name="Ichikawa N."/>
            <person name="Sato H."/>
            <person name="Tonouchi N."/>
        </authorList>
    </citation>
    <scope>NUCLEOTIDE SEQUENCE</scope>
    <source>
        <strain evidence="8">NBRC 103681</strain>
    </source>
</reference>
<dbReference type="GO" id="GO:0016705">
    <property type="term" value="F:oxidoreductase activity, acting on paired donors, with incorporation or reduction of molecular oxygen"/>
    <property type="evidence" value="ECO:0007669"/>
    <property type="project" value="InterPro"/>
</dbReference>
<evidence type="ECO:0000313" key="8">
    <source>
        <dbReference type="EMBL" id="GLY75492.1"/>
    </source>
</evidence>
<dbReference type="InterPro" id="IPR036396">
    <property type="entry name" value="Cyt_P450_sf"/>
</dbReference>
<dbReference type="RefSeq" id="WP_285622601.1">
    <property type="nucleotide sequence ID" value="NZ_BSTJ01000004.1"/>
</dbReference>
<evidence type="ECO:0000256" key="4">
    <source>
        <dbReference type="ARBA" id="ARBA00023002"/>
    </source>
</evidence>
<comment type="similarity">
    <text evidence="1 7">Belongs to the cytochrome P450 family.</text>
</comment>
<dbReference type="InterPro" id="IPR001128">
    <property type="entry name" value="Cyt_P450"/>
</dbReference>
<gene>
    <name evidence="8" type="ORF">Airi01_037590</name>
</gene>
<dbReference type="SUPFAM" id="SSF48264">
    <property type="entry name" value="Cytochrome P450"/>
    <property type="match status" value="1"/>
</dbReference>
<dbReference type="Gene3D" id="1.10.630.10">
    <property type="entry name" value="Cytochrome P450"/>
    <property type="match status" value="1"/>
</dbReference>
<evidence type="ECO:0000256" key="3">
    <source>
        <dbReference type="ARBA" id="ARBA00022723"/>
    </source>
</evidence>